<dbReference type="EMBL" id="RJKM01000001">
    <property type="protein sequence ID" value="ROP35681.1"/>
    <property type="molecule type" value="Genomic_DNA"/>
</dbReference>
<protein>
    <submittedName>
        <fullName evidence="8">Putative ABC transport system permease protein</fullName>
    </submittedName>
</protein>
<evidence type="ECO:0000256" key="5">
    <source>
        <dbReference type="ARBA" id="ARBA00023136"/>
    </source>
</evidence>
<evidence type="ECO:0000256" key="6">
    <source>
        <dbReference type="SAM" id="Phobius"/>
    </source>
</evidence>
<feature type="transmembrane region" description="Helical" evidence="6">
    <location>
        <begin position="269"/>
        <end position="294"/>
    </location>
</feature>
<organism evidence="8 9">
    <name type="scientific">Saccharothrix texasensis</name>
    <dbReference type="NCBI Taxonomy" id="103734"/>
    <lineage>
        <taxon>Bacteria</taxon>
        <taxon>Bacillati</taxon>
        <taxon>Actinomycetota</taxon>
        <taxon>Actinomycetes</taxon>
        <taxon>Pseudonocardiales</taxon>
        <taxon>Pseudonocardiaceae</taxon>
        <taxon>Saccharothrix</taxon>
    </lineage>
</organism>
<keyword evidence="4 6" id="KW-1133">Transmembrane helix</keyword>
<feature type="transmembrane region" description="Helical" evidence="6">
    <location>
        <begin position="497"/>
        <end position="516"/>
    </location>
</feature>
<evidence type="ECO:0000256" key="4">
    <source>
        <dbReference type="ARBA" id="ARBA00022989"/>
    </source>
</evidence>
<dbReference type="RefSeq" id="WP_123741779.1">
    <property type="nucleotide sequence ID" value="NZ_RJKM01000001.1"/>
</dbReference>
<keyword evidence="3 6" id="KW-0812">Transmembrane</keyword>
<feature type="transmembrane region" description="Helical" evidence="6">
    <location>
        <begin position="728"/>
        <end position="755"/>
    </location>
</feature>
<feature type="transmembrane region" description="Helical" evidence="6">
    <location>
        <begin position="324"/>
        <end position="346"/>
    </location>
</feature>
<keyword evidence="2" id="KW-1003">Cell membrane</keyword>
<dbReference type="GO" id="GO:0005886">
    <property type="term" value="C:plasma membrane"/>
    <property type="evidence" value="ECO:0007669"/>
    <property type="project" value="UniProtKB-SubCell"/>
</dbReference>
<comment type="caution">
    <text evidence="8">The sequence shown here is derived from an EMBL/GenBank/DDBJ whole genome shotgun (WGS) entry which is preliminary data.</text>
</comment>
<comment type="subcellular location">
    <subcellularLocation>
        <location evidence="1">Cell membrane</location>
        <topology evidence="1">Multi-pass membrane protein</topology>
    </subcellularLocation>
</comment>
<proteinExistence type="predicted"/>
<evidence type="ECO:0000313" key="9">
    <source>
        <dbReference type="Proteomes" id="UP000268727"/>
    </source>
</evidence>
<feature type="transmembrane region" description="Helical" evidence="6">
    <location>
        <begin position="16"/>
        <end position="37"/>
    </location>
</feature>
<name>A0A3N1GZF6_9PSEU</name>
<feature type="transmembrane region" description="Helical" evidence="6">
    <location>
        <begin position="366"/>
        <end position="384"/>
    </location>
</feature>
<dbReference type="Proteomes" id="UP000268727">
    <property type="component" value="Unassembled WGS sequence"/>
</dbReference>
<evidence type="ECO:0000256" key="1">
    <source>
        <dbReference type="ARBA" id="ARBA00004651"/>
    </source>
</evidence>
<evidence type="ECO:0000256" key="3">
    <source>
        <dbReference type="ARBA" id="ARBA00022692"/>
    </source>
</evidence>
<reference evidence="8 9" key="1">
    <citation type="submission" date="2018-11" db="EMBL/GenBank/DDBJ databases">
        <title>Sequencing the genomes of 1000 actinobacteria strains.</title>
        <authorList>
            <person name="Klenk H.-P."/>
        </authorList>
    </citation>
    <scope>NUCLEOTIDE SEQUENCE [LARGE SCALE GENOMIC DNA]</scope>
    <source>
        <strain evidence="8 9">DSM 44231</strain>
    </source>
</reference>
<accession>A0A3N1GZF6</accession>
<dbReference type="OrthoDB" id="3223244at2"/>
<dbReference type="PANTHER" id="PTHR30287:SF1">
    <property type="entry name" value="INNER MEMBRANE PROTEIN"/>
    <property type="match status" value="1"/>
</dbReference>
<dbReference type="InterPro" id="IPR038766">
    <property type="entry name" value="Membrane_comp_ABC_pdt"/>
</dbReference>
<sequence>MWEVALATLRHRRQSFVATFIAVLLGSALVVACAGLMETGIRIAVPPERLAAAPIVISGQQAYTVPKEDPNDLKDMKTVALVERQWLDPALAGELAGVAGVERVVGEANIAATVVRDGQPVVVGAQSWGHDWASAVLGPFELTDGDEPKDERDVVLDAATASAAGAKVGDRVQVSTKGVVEDFRLIGLVPAAGEDAQSLLFFASSAMGDLGEHGDQVSSYGLFLKPGTDVDALAETLEEKLDGRPYTVLTEDDRGVAEHPEAVGGRAQLIPLAAVFAGMAIFIAMFVVSSTLGLSVQQRTRELATLRAIGATPRQVRRMVIGEAFFIAIIAAALGCVPGMLIGPFLFSIMSDNGVISPVVQFHQGFLAYLIGPGVALVTTLIAARITSSRAAKVSPATALAEASVQRRWLSFWRVLFAFLFFGIGVALFIVTGAVMSGPVASATAGPAVMAWAISLALLAPGFTKLFAKLLAGPVRAAAGISGYLANANLRLRNVRMAAAVTPIMLMVGIALANFYTSSTQEAAAARWFTEPLRAEAVVSSTIGGLAPDVVDRVRSVEGVEAASRYITSAGWIDKPYDGSHVASPWPIQGVDAQNASLITGITPVRGDLGRLSGDTAALPTVQAADMGVDIGDSVTLRMGDGRQAEVEVVALFEAKEGYEMIVAPAALVAAHSTTGMVRQILVAGRDGVDPDDLAAAVTRQVASVPGAVVGDRDTIAGFAEGTRTQTWVNYMLIGVITGYTLISVTNTLVMATAARKRELGVQRLIGSTPKQVMRMLAAEASVVAIIGIVLGTIASLATLIPFSAVVLGRPVPSGSVFIFIAVAAASIVLALGATLLPARKLLDVPAAEAARAVD</sequence>
<dbReference type="AlphaFoldDB" id="A0A3N1GZF6"/>
<feature type="transmembrane region" description="Helical" evidence="6">
    <location>
        <begin position="415"/>
        <end position="437"/>
    </location>
</feature>
<feature type="transmembrane region" description="Helical" evidence="6">
    <location>
        <begin position="449"/>
        <end position="468"/>
    </location>
</feature>
<keyword evidence="5 6" id="KW-0472">Membrane</keyword>
<evidence type="ECO:0000259" key="7">
    <source>
        <dbReference type="Pfam" id="PF02687"/>
    </source>
</evidence>
<dbReference type="InterPro" id="IPR003838">
    <property type="entry name" value="ABC3_permease_C"/>
</dbReference>
<dbReference type="Pfam" id="PF02687">
    <property type="entry name" value="FtsX"/>
    <property type="match status" value="2"/>
</dbReference>
<feature type="transmembrane region" description="Helical" evidence="6">
    <location>
        <begin position="817"/>
        <end position="837"/>
    </location>
</feature>
<evidence type="ECO:0000256" key="2">
    <source>
        <dbReference type="ARBA" id="ARBA00022475"/>
    </source>
</evidence>
<dbReference type="PANTHER" id="PTHR30287">
    <property type="entry name" value="MEMBRANE COMPONENT OF PREDICTED ABC SUPERFAMILY METABOLITE UPTAKE TRANSPORTER"/>
    <property type="match status" value="1"/>
</dbReference>
<feature type="transmembrane region" description="Helical" evidence="6">
    <location>
        <begin position="776"/>
        <end position="805"/>
    </location>
</feature>
<feature type="domain" description="ABC3 transporter permease C-terminal" evidence="7">
    <location>
        <begin position="732"/>
        <end position="843"/>
    </location>
</feature>
<feature type="domain" description="ABC3 transporter permease C-terminal" evidence="7">
    <location>
        <begin position="275"/>
        <end position="396"/>
    </location>
</feature>
<keyword evidence="9" id="KW-1185">Reference proteome</keyword>
<evidence type="ECO:0000313" key="8">
    <source>
        <dbReference type="EMBL" id="ROP35681.1"/>
    </source>
</evidence>
<gene>
    <name evidence="8" type="ORF">EDD40_0920</name>
</gene>